<feature type="transmembrane region" description="Helical" evidence="2">
    <location>
        <begin position="44"/>
        <end position="67"/>
    </location>
</feature>
<organism evidence="4 5">
    <name type="scientific">Tectimicrobiota bacterium</name>
    <dbReference type="NCBI Taxonomy" id="2528274"/>
    <lineage>
        <taxon>Bacteria</taxon>
        <taxon>Pseudomonadati</taxon>
        <taxon>Nitrospinota/Tectimicrobiota group</taxon>
        <taxon>Candidatus Tectimicrobiota</taxon>
    </lineage>
</organism>
<sequence>MSLSTFPYNKGLFVLVETLFLFSFSVMAELLGSCLYERYGLPPLVPFIVQSLAVAAICQLCLYYFGLYDLNQTSDFQGLSVQLLLALGTASIVLALIGCFYPSSLLESRIFLFNLLFLLTLFPAWRGLYNWVLRTRKLAERVLVLGSGEMAKEIGREIMRQKDCGYQLVGFLDPDPARVGMSLVNPGVIGTTEQLLQVVSERGIHHVVVALGDRRGKLPLKLLMDCKFHGVRVEEGLSFYERLTGKIAVDRLWPSWLIFSDGFIRSRPALLLKAVVDSFISLVFLVLWLPVMLLVALLIKLDSRGPVFYKQERVGKEGKTFMMYKFRSMRQDAEAQGSPEWAQENDPRVTRVGRFIRKTRIDEIPQVLSVL</sequence>
<protein>
    <submittedName>
        <fullName evidence="4">Sugar transferase</fullName>
    </submittedName>
</protein>
<dbReference type="PANTHER" id="PTHR30576:SF21">
    <property type="entry name" value="UDP-GLUCOSE:UNDECAPRENYL-PHOSPHATE GLUCOSE-1-PHOSPHATE TRANSFERASE"/>
    <property type="match status" value="1"/>
</dbReference>
<dbReference type="GO" id="GO:0009242">
    <property type="term" value="P:colanic acid biosynthetic process"/>
    <property type="evidence" value="ECO:0007669"/>
    <property type="project" value="TreeGrafter"/>
</dbReference>
<accession>A0A932CPY9</accession>
<reference evidence="4" key="1">
    <citation type="submission" date="2020-07" db="EMBL/GenBank/DDBJ databases">
        <title>Huge and variable diversity of episymbiotic CPR bacteria and DPANN archaea in groundwater ecosystems.</title>
        <authorList>
            <person name="He C.Y."/>
            <person name="Keren R."/>
            <person name="Whittaker M."/>
            <person name="Farag I.F."/>
            <person name="Doudna J."/>
            <person name="Cate J.H.D."/>
            <person name="Banfield J.F."/>
        </authorList>
    </citation>
    <scope>NUCLEOTIDE SEQUENCE</scope>
    <source>
        <strain evidence="4">NC_groundwater_672_Ag_B-0.1um_62_36</strain>
    </source>
</reference>
<feature type="domain" description="Bacterial sugar transferase" evidence="3">
    <location>
        <begin position="273"/>
        <end position="371"/>
    </location>
</feature>
<keyword evidence="2" id="KW-1133">Transmembrane helix</keyword>
<evidence type="ECO:0000256" key="1">
    <source>
        <dbReference type="ARBA" id="ARBA00006464"/>
    </source>
</evidence>
<dbReference type="EMBL" id="JACPRF010000329">
    <property type="protein sequence ID" value="MBI2877343.1"/>
    <property type="molecule type" value="Genomic_DNA"/>
</dbReference>
<keyword evidence="4" id="KW-0808">Transferase</keyword>
<dbReference type="GO" id="GO:0089702">
    <property type="term" value="F:undecaprenyl-phosphate glucose phosphotransferase activity"/>
    <property type="evidence" value="ECO:0007669"/>
    <property type="project" value="TreeGrafter"/>
</dbReference>
<dbReference type="InterPro" id="IPR036291">
    <property type="entry name" value="NAD(P)-bd_dom_sf"/>
</dbReference>
<dbReference type="AlphaFoldDB" id="A0A932CPY9"/>
<dbReference type="Gene3D" id="3.40.50.720">
    <property type="entry name" value="NAD(P)-binding Rossmann-like Domain"/>
    <property type="match status" value="1"/>
</dbReference>
<dbReference type="SUPFAM" id="SSF51735">
    <property type="entry name" value="NAD(P)-binding Rossmann-fold domains"/>
    <property type="match status" value="1"/>
</dbReference>
<keyword evidence="2" id="KW-0472">Membrane</keyword>
<evidence type="ECO:0000313" key="5">
    <source>
        <dbReference type="Proteomes" id="UP000769766"/>
    </source>
</evidence>
<dbReference type="Pfam" id="PF13727">
    <property type="entry name" value="CoA_binding_3"/>
    <property type="match status" value="1"/>
</dbReference>
<comment type="caution">
    <text evidence="4">The sequence shown here is derived from an EMBL/GenBank/DDBJ whole genome shotgun (WGS) entry which is preliminary data.</text>
</comment>
<name>A0A932CPY9_UNCTE</name>
<feature type="transmembrane region" description="Helical" evidence="2">
    <location>
        <begin position="110"/>
        <end position="128"/>
    </location>
</feature>
<feature type="transmembrane region" description="Helical" evidence="2">
    <location>
        <begin position="279"/>
        <end position="299"/>
    </location>
</feature>
<proteinExistence type="inferred from homology"/>
<dbReference type="PANTHER" id="PTHR30576">
    <property type="entry name" value="COLANIC BIOSYNTHESIS UDP-GLUCOSE LIPID CARRIER TRANSFERASE"/>
    <property type="match status" value="1"/>
</dbReference>
<dbReference type="Proteomes" id="UP000769766">
    <property type="component" value="Unassembled WGS sequence"/>
</dbReference>
<feature type="transmembrane region" description="Helical" evidence="2">
    <location>
        <begin position="79"/>
        <end position="101"/>
    </location>
</feature>
<evidence type="ECO:0000313" key="4">
    <source>
        <dbReference type="EMBL" id="MBI2877343.1"/>
    </source>
</evidence>
<dbReference type="InterPro" id="IPR003362">
    <property type="entry name" value="Bact_transf"/>
</dbReference>
<feature type="transmembrane region" description="Helical" evidence="2">
    <location>
        <begin position="12"/>
        <end position="32"/>
    </location>
</feature>
<evidence type="ECO:0000259" key="3">
    <source>
        <dbReference type="Pfam" id="PF02397"/>
    </source>
</evidence>
<evidence type="ECO:0000256" key="2">
    <source>
        <dbReference type="SAM" id="Phobius"/>
    </source>
</evidence>
<comment type="similarity">
    <text evidence="1">Belongs to the bacterial sugar transferase family.</text>
</comment>
<keyword evidence="2" id="KW-0812">Transmembrane</keyword>
<dbReference type="Pfam" id="PF02397">
    <property type="entry name" value="Bac_transf"/>
    <property type="match status" value="1"/>
</dbReference>
<gene>
    <name evidence="4" type="ORF">HYY20_10720</name>
</gene>